<protein>
    <submittedName>
        <fullName evidence="4">Xanthine dehydrogenase family protein subunit M</fullName>
    </submittedName>
</protein>
<dbReference type="Pfam" id="PF00941">
    <property type="entry name" value="FAD_binding_5"/>
    <property type="match status" value="1"/>
</dbReference>
<sequence length="340" mass="36624">MNRFSYARPGSVADALREVASNPAAKILAGGTNLVDLMKYEVERPTHLVDVSRLPGLKEIEETETGGLRIGALVTNTAAAYDERVKERYPLLSSAILAGATAQLRNAATTGGNLLQRTRCYYFYDAAMPCNKRVPGSGCPAKQGVNRIHAILGTSEHCIATHPSDMCVALAALEAVVKVAGPNGERDIPLADFHRLPGNMPEKDTNLHADEIVLAVELPEPRFAGKHHTYLKLRDRLSYAFALVSVAVALEMDGDRVAEARIALGGVAHKPWRVPEAEDLLRGKVPDRALFASVSQRLLEGAQGHGGNDFKVPLAHRAVIRALSQAAAGTPQSHTDKRIQ</sequence>
<accession>A0ABS4AJI6</accession>
<keyword evidence="5" id="KW-1185">Reference proteome</keyword>
<evidence type="ECO:0000259" key="3">
    <source>
        <dbReference type="PROSITE" id="PS51387"/>
    </source>
</evidence>
<keyword evidence="1" id="KW-0285">Flavoprotein</keyword>
<dbReference type="PANTHER" id="PTHR42659:SF1">
    <property type="entry name" value="OXIDOREDUCTASE"/>
    <property type="match status" value="1"/>
</dbReference>
<evidence type="ECO:0000256" key="1">
    <source>
        <dbReference type="ARBA" id="ARBA00022630"/>
    </source>
</evidence>
<dbReference type="PANTHER" id="PTHR42659">
    <property type="entry name" value="XANTHINE DEHYDROGENASE SUBUNIT C-RELATED"/>
    <property type="match status" value="1"/>
</dbReference>
<dbReference type="SUPFAM" id="SSF55447">
    <property type="entry name" value="CO dehydrogenase flavoprotein C-terminal domain-like"/>
    <property type="match status" value="1"/>
</dbReference>
<evidence type="ECO:0000256" key="2">
    <source>
        <dbReference type="ARBA" id="ARBA00022827"/>
    </source>
</evidence>
<gene>
    <name evidence="4" type="ORF">J8J14_20680</name>
</gene>
<evidence type="ECO:0000313" key="5">
    <source>
        <dbReference type="Proteomes" id="UP000681594"/>
    </source>
</evidence>
<dbReference type="InterPro" id="IPR016167">
    <property type="entry name" value="FAD-bd_PCMH_sub1"/>
</dbReference>
<dbReference type="InterPro" id="IPR002346">
    <property type="entry name" value="Mopterin_DH_FAD-bd"/>
</dbReference>
<dbReference type="Gene3D" id="3.30.465.10">
    <property type="match status" value="2"/>
</dbReference>
<dbReference type="SMART" id="SM01092">
    <property type="entry name" value="CO_deh_flav_C"/>
    <property type="match status" value="1"/>
</dbReference>
<dbReference type="EMBL" id="JAGIZB010000027">
    <property type="protein sequence ID" value="MBP0447197.1"/>
    <property type="molecule type" value="Genomic_DNA"/>
</dbReference>
<proteinExistence type="predicted"/>
<dbReference type="Gene3D" id="3.30.43.10">
    <property type="entry name" value="Uridine Diphospho-n-acetylenolpyruvylglucosamine Reductase, domain 2"/>
    <property type="match status" value="1"/>
</dbReference>
<dbReference type="SUPFAM" id="SSF56176">
    <property type="entry name" value="FAD-binding/transporter-associated domain-like"/>
    <property type="match status" value="1"/>
</dbReference>
<dbReference type="Proteomes" id="UP000681594">
    <property type="component" value="Unassembled WGS sequence"/>
</dbReference>
<dbReference type="PROSITE" id="PS51387">
    <property type="entry name" value="FAD_PCMH"/>
    <property type="match status" value="1"/>
</dbReference>
<dbReference type="InterPro" id="IPR005107">
    <property type="entry name" value="CO_DH_flav_C"/>
</dbReference>
<dbReference type="InterPro" id="IPR016169">
    <property type="entry name" value="FAD-bd_PCMH_sub2"/>
</dbReference>
<feature type="domain" description="FAD-binding PCMH-type" evidence="3">
    <location>
        <begin position="1"/>
        <end position="223"/>
    </location>
</feature>
<reference evidence="4 5" key="1">
    <citation type="submission" date="2021-03" db="EMBL/GenBank/DDBJ databases">
        <authorList>
            <person name="So Y."/>
        </authorList>
    </citation>
    <scope>NUCLEOTIDE SEQUENCE [LARGE SCALE GENOMIC DNA]</scope>
    <source>
        <strain evidence="4 5">SSH11</strain>
    </source>
</reference>
<dbReference type="Gene3D" id="3.30.390.50">
    <property type="entry name" value="CO dehydrogenase flavoprotein, C-terminal domain"/>
    <property type="match status" value="1"/>
</dbReference>
<dbReference type="RefSeq" id="WP_209381461.1">
    <property type="nucleotide sequence ID" value="NZ_JAGIZB010000027.1"/>
</dbReference>
<keyword evidence="2" id="KW-0274">FAD</keyword>
<evidence type="ECO:0000313" key="4">
    <source>
        <dbReference type="EMBL" id="MBP0447197.1"/>
    </source>
</evidence>
<organism evidence="4 5">
    <name type="scientific">Pararoseomonas baculiformis</name>
    <dbReference type="NCBI Taxonomy" id="2820812"/>
    <lineage>
        <taxon>Bacteria</taxon>
        <taxon>Pseudomonadati</taxon>
        <taxon>Pseudomonadota</taxon>
        <taxon>Alphaproteobacteria</taxon>
        <taxon>Acetobacterales</taxon>
        <taxon>Acetobacteraceae</taxon>
        <taxon>Pararoseomonas</taxon>
    </lineage>
</organism>
<dbReference type="InterPro" id="IPR036683">
    <property type="entry name" value="CO_DH_flav_C_dom_sf"/>
</dbReference>
<dbReference type="Pfam" id="PF03450">
    <property type="entry name" value="CO_deh_flav_C"/>
    <property type="match status" value="1"/>
</dbReference>
<name>A0ABS4AJI6_9PROT</name>
<dbReference type="InterPro" id="IPR051312">
    <property type="entry name" value="Diverse_Substr_Oxidored"/>
</dbReference>
<dbReference type="InterPro" id="IPR016166">
    <property type="entry name" value="FAD-bd_PCMH"/>
</dbReference>
<comment type="caution">
    <text evidence="4">The sequence shown here is derived from an EMBL/GenBank/DDBJ whole genome shotgun (WGS) entry which is preliminary data.</text>
</comment>
<dbReference type="InterPro" id="IPR036318">
    <property type="entry name" value="FAD-bd_PCMH-like_sf"/>
</dbReference>